<gene>
    <name evidence="2" type="ORF">HCJ92_20010</name>
</gene>
<dbReference type="SUPFAM" id="SSF160904">
    <property type="entry name" value="Jann2411-like"/>
    <property type="match status" value="1"/>
</dbReference>
<evidence type="ECO:0000313" key="3">
    <source>
        <dbReference type="Proteomes" id="UP000746503"/>
    </source>
</evidence>
<organism evidence="2 3">
    <name type="scientific">Streptomyces spiramenti</name>
    <dbReference type="NCBI Taxonomy" id="2720606"/>
    <lineage>
        <taxon>Bacteria</taxon>
        <taxon>Bacillati</taxon>
        <taxon>Actinomycetota</taxon>
        <taxon>Actinomycetes</taxon>
        <taxon>Kitasatosporales</taxon>
        <taxon>Streptomycetaceae</taxon>
        <taxon>Streptomyces</taxon>
    </lineage>
</organism>
<accession>A0ABX1AQD5</accession>
<reference evidence="2 3" key="1">
    <citation type="submission" date="2020-03" db="EMBL/GenBank/DDBJ databases">
        <title>Draft genome of Streptomyces sp. ventii, isolated from the Axial Seamount in the Pacific Ocean, and resequencing of the two type strains Streptomyces lonarensis strain NCL 716 and Streptomyces bohaiensis strain 11A07.</title>
        <authorList>
            <person name="Loughran R.M."/>
            <person name="Pfannmuller K.M."/>
            <person name="Wasson B.J."/>
            <person name="Deadmond M.C."/>
            <person name="Paddock B.E."/>
            <person name="Koyack M.J."/>
            <person name="Gallegos D.A."/>
            <person name="Mitchell E.A."/>
            <person name="Ushijima B."/>
            <person name="Saw J.H."/>
            <person name="Mcphail K.L."/>
            <person name="Videau P."/>
        </authorList>
    </citation>
    <scope>NUCLEOTIDE SEQUENCE [LARGE SCALE GENOMIC DNA]</scope>
    <source>
        <strain evidence="3">5675061</strain>
    </source>
</reference>
<dbReference type="PANTHER" id="PTHR35525:SF3">
    <property type="entry name" value="BLL6575 PROTEIN"/>
    <property type="match status" value="1"/>
</dbReference>
<dbReference type="Gene3D" id="1.10.3300.10">
    <property type="entry name" value="Jann2411-like domain"/>
    <property type="match status" value="1"/>
</dbReference>
<feature type="domain" description="Zinc finger CGNR" evidence="1">
    <location>
        <begin position="133"/>
        <end position="176"/>
    </location>
</feature>
<protein>
    <recommendedName>
        <fullName evidence="1">Zinc finger CGNR domain-containing protein</fullName>
    </recommendedName>
</protein>
<dbReference type="Pfam" id="PF07336">
    <property type="entry name" value="ABATE"/>
    <property type="match status" value="1"/>
</dbReference>
<keyword evidence="3" id="KW-1185">Reference proteome</keyword>
<evidence type="ECO:0000259" key="1">
    <source>
        <dbReference type="Pfam" id="PF11706"/>
    </source>
</evidence>
<sequence>MSESDAPGDLGMVQRLVNTLDVETGDDGLAAPDGVARFADANGVELPGVTASQLVELREGLRAALLRHAGAEPPADGLAVLTRMLRDAPLVVRLGADGRAALAAAPGVHGVGAVTARVAAAIAVGEVTGEWRRLKACHATDCAWAYYDRSPAGRRRWCSMSVCGSRAKMRSYRDRQRATEE</sequence>
<dbReference type="InterPro" id="IPR010852">
    <property type="entry name" value="ABATE"/>
</dbReference>
<dbReference type="RefSeq" id="WP_167935011.1">
    <property type="nucleotide sequence ID" value="NZ_JAAVJB010000226.1"/>
</dbReference>
<name>A0ABX1AQD5_9ACTN</name>
<dbReference type="Pfam" id="PF11706">
    <property type="entry name" value="zf-CGNR"/>
    <property type="match status" value="1"/>
</dbReference>
<dbReference type="InterPro" id="IPR021005">
    <property type="entry name" value="Znf_CGNR"/>
</dbReference>
<dbReference type="Proteomes" id="UP000746503">
    <property type="component" value="Unassembled WGS sequence"/>
</dbReference>
<dbReference type="InterPro" id="IPR023286">
    <property type="entry name" value="ABATE_dom_sf"/>
</dbReference>
<dbReference type="EMBL" id="JAAVJB010000226">
    <property type="protein sequence ID" value="NJP68515.1"/>
    <property type="molecule type" value="Genomic_DNA"/>
</dbReference>
<comment type="caution">
    <text evidence="2">The sequence shown here is derived from an EMBL/GenBank/DDBJ whole genome shotgun (WGS) entry which is preliminary data.</text>
</comment>
<proteinExistence type="predicted"/>
<evidence type="ECO:0000313" key="2">
    <source>
        <dbReference type="EMBL" id="NJP68515.1"/>
    </source>
</evidence>
<dbReference type="PANTHER" id="PTHR35525">
    <property type="entry name" value="BLL6575 PROTEIN"/>
    <property type="match status" value="1"/>
</dbReference>